<organism evidence="2 3">
    <name type="scientific">Symbiodinium pilosum</name>
    <name type="common">Dinoflagellate</name>
    <dbReference type="NCBI Taxonomy" id="2952"/>
    <lineage>
        <taxon>Eukaryota</taxon>
        <taxon>Sar</taxon>
        <taxon>Alveolata</taxon>
        <taxon>Dinophyceae</taxon>
        <taxon>Suessiales</taxon>
        <taxon>Symbiodiniaceae</taxon>
        <taxon>Symbiodinium</taxon>
    </lineage>
</organism>
<comment type="caution">
    <text evidence="2">The sequence shown here is derived from an EMBL/GenBank/DDBJ whole genome shotgun (WGS) entry which is preliminary data.</text>
</comment>
<reference evidence="2" key="1">
    <citation type="submission" date="2021-02" db="EMBL/GenBank/DDBJ databases">
        <authorList>
            <person name="Dougan E. K."/>
            <person name="Rhodes N."/>
            <person name="Thang M."/>
            <person name="Chan C."/>
        </authorList>
    </citation>
    <scope>NUCLEOTIDE SEQUENCE</scope>
</reference>
<feature type="transmembrane region" description="Helical" evidence="1">
    <location>
        <begin position="413"/>
        <end position="431"/>
    </location>
</feature>
<gene>
    <name evidence="2" type="ORF">SPIL2461_LOCUS20263</name>
</gene>
<proteinExistence type="predicted"/>
<keyword evidence="1" id="KW-1133">Transmembrane helix</keyword>
<feature type="transmembrane region" description="Helical" evidence="1">
    <location>
        <begin position="175"/>
        <end position="193"/>
    </location>
</feature>
<feature type="transmembrane region" description="Helical" evidence="1">
    <location>
        <begin position="297"/>
        <end position="316"/>
    </location>
</feature>
<accession>A0A812X1H2</accession>
<dbReference type="EMBL" id="CAJNIZ010045216">
    <property type="protein sequence ID" value="CAE7714050.1"/>
    <property type="molecule type" value="Genomic_DNA"/>
</dbReference>
<feature type="transmembrane region" description="Helical" evidence="1">
    <location>
        <begin position="270"/>
        <end position="291"/>
    </location>
</feature>
<evidence type="ECO:0000256" key="1">
    <source>
        <dbReference type="SAM" id="Phobius"/>
    </source>
</evidence>
<protein>
    <recommendedName>
        <fullName evidence="4">Major facilitator superfamily (MFS) profile domain-containing protein</fullName>
    </recommendedName>
</protein>
<feature type="transmembrane region" description="Helical" evidence="1">
    <location>
        <begin position="352"/>
        <end position="373"/>
    </location>
</feature>
<name>A0A812X1H2_SYMPI</name>
<dbReference type="InterPro" id="IPR036259">
    <property type="entry name" value="MFS_trans_sf"/>
</dbReference>
<sequence length="544" mass="58097">MSEDPVAEIYSWQRQGFRCFALAMVGAFLVSGAAFLSLNVVDPGFLDNLFPRISDLVARLAYVVKGMDLAIGQGQTHSCVLSSIKDSQPTMGFETSAGMESSPVPAEPAASDVPKMTTLKHIKLDARHRCLRWKNTIASVCMFGAVSGIFGMSPLSDLMNNQVPEGWEWLAPGVTVPAVTHLLAQAVVLPATGGMAKRLEPWQTWLVVTLGMVSPLSIALSSLQGLFWLQYAGAAVASIGVAMSLEYTQVVVLQWWALDGRQNVGVAFQGMMMASSMVVISVILGITGNAWGLAGAAYSEVCLLAIIYLFPLLLVARGELGPPPASLLVAPTSHLRQSPAPSVASLVRSASFWHVVLHQFLVPFTGFGMKLLLTSVFQTTYGTSFLHSAYLASVSMVLFVAARGVFPLISQAIPLFLVLSVLLLINSVLYASYPSIIAHLPVWWLLIAKSLAGAAFAGMLCLNPLVLLQIYSPVDLPVVFAATGPARGLGFALGPVVGYYLFLACQGGGMDDQTSYNLFFYISAALSLAAAMNMLWLQKVSAHS</sequence>
<evidence type="ECO:0000313" key="3">
    <source>
        <dbReference type="Proteomes" id="UP000649617"/>
    </source>
</evidence>
<evidence type="ECO:0000313" key="2">
    <source>
        <dbReference type="EMBL" id="CAE7714050.1"/>
    </source>
</evidence>
<dbReference type="SUPFAM" id="SSF103473">
    <property type="entry name" value="MFS general substrate transporter"/>
    <property type="match status" value="1"/>
</dbReference>
<feature type="transmembrane region" description="Helical" evidence="1">
    <location>
        <begin position="478"/>
        <end position="502"/>
    </location>
</feature>
<feature type="transmembrane region" description="Helical" evidence="1">
    <location>
        <begin position="385"/>
        <end position="406"/>
    </location>
</feature>
<keyword evidence="1" id="KW-0472">Membrane</keyword>
<dbReference type="AlphaFoldDB" id="A0A812X1H2"/>
<feature type="transmembrane region" description="Helical" evidence="1">
    <location>
        <begin position="137"/>
        <end position="155"/>
    </location>
</feature>
<keyword evidence="1" id="KW-0812">Transmembrane</keyword>
<feature type="transmembrane region" description="Helical" evidence="1">
    <location>
        <begin position="205"/>
        <end position="229"/>
    </location>
</feature>
<feature type="transmembrane region" description="Helical" evidence="1">
    <location>
        <begin position="20"/>
        <end position="41"/>
    </location>
</feature>
<feature type="transmembrane region" description="Helical" evidence="1">
    <location>
        <begin position="518"/>
        <end position="537"/>
    </location>
</feature>
<dbReference type="Gene3D" id="1.20.1250.20">
    <property type="entry name" value="MFS general substrate transporter like domains"/>
    <property type="match status" value="1"/>
</dbReference>
<keyword evidence="3" id="KW-1185">Reference proteome</keyword>
<dbReference type="OrthoDB" id="10411223at2759"/>
<feature type="transmembrane region" description="Helical" evidence="1">
    <location>
        <begin position="443"/>
        <end position="466"/>
    </location>
</feature>
<evidence type="ECO:0008006" key="4">
    <source>
        <dbReference type="Google" id="ProtNLM"/>
    </source>
</evidence>
<dbReference type="Proteomes" id="UP000649617">
    <property type="component" value="Unassembled WGS sequence"/>
</dbReference>